<evidence type="ECO:0000256" key="10">
    <source>
        <dbReference type="ARBA" id="ARBA00051680"/>
    </source>
</evidence>
<dbReference type="Proteomes" id="UP001470230">
    <property type="component" value="Unassembled WGS sequence"/>
</dbReference>
<keyword evidence="4" id="KW-0808">Transferase</keyword>
<dbReference type="Gene3D" id="1.10.510.10">
    <property type="entry name" value="Transferase(Phosphotransferase) domain 1"/>
    <property type="match status" value="1"/>
</dbReference>
<dbReference type="PANTHER" id="PTHR24058:SF22">
    <property type="entry name" value="DUAL SPECIFICITY TYROSINE-PHOSPHORYLATION-REGULATED KINASE 4"/>
    <property type="match status" value="1"/>
</dbReference>
<comment type="caution">
    <text evidence="14">The sequence shown here is derived from an EMBL/GenBank/DDBJ whole genome shotgun (WGS) entry which is preliminary data.</text>
</comment>
<evidence type="ECO:0000256" key="11">
    <source>
        <dbReference type="PROSITE-ProRule" id="PRU10141"/>
    </source>
</evidence>
<evidence type="ECO:0000256" key="3">
    <source>
        <dbReference type="ARBA" id="ARBA00022527"/>
    </source>
</evidence>
<sequence>MHQAAPVHNPSMLIKVPPRKATNQKKKNESILQTTSVISNVSSSASINLPPQTSYPIVPPQAPPKPPSTARSVKQKGKSPRSSITKKSTKDPSTISTQKVNPRVKSNRKRPPPKYNGPIDPNYFLANYSDYLTDLEMDEITNYKEIYYVRKVPPANKSYNAVLPEHFQFITNEHINYRYQMMQVLGKGSFGGVIKCIDHKNNDKLVAIKLLRDHQKHHEQIMIEKEFLYELQNDRGPEVHHVIKIYESFSFRGFFAIVMELGLIDVYNGLKLQNFLGFSMPTVQIVARQTADALRFIHGKGIIHCDFKPENILFMNQRKTIVKMIDFGCSSNENNLIYTYIQSRFYRAPEVVFGCNYGPPIDVWGYGCVLCEMITGRPVFEAEDETELMMMYQKMLGPPPRWMIHEGKRSSLYFEKDGQPILAPNSDGYIHKPSSSSIQRETGIQDKLFLSLIEGCIAWDPNERLKPEQILRHPWMMHKYNISMNKQSISAAISVQPETART</sequence>
<keyword evidence="3" id="KW-0723">Serine/threonine-protein kinase</keyword>
<proteinExistence type="inferred from homology"/>
<gene>
    <name evidence="14" type="ORF">M9Y10_035112</name>
</gene>
<dbReference type="InterPro" id="IPR017441">
    <property type="entry name" value="Protein_kinase_ATP_BS"/>
</dbReference>
<evidence type="ECO:0000313" key="15">
    <source>
        <dbReference type="Proteomes" id="UP001470230"/>
    </source>
</evidence>
<dbReference type="PROSITE" id="PS50011">
    <property type="entry name" value="PROTEIN_KINASE_DOM"/>
    <property type="match status" value="1"/>
</dbReference>
<dbReference type="Gene3D" id="3.30.10.30">
    <property type="entry name" value="DYRK"/>
    <property type="match status" value="1"/>
</dbReference>
<dbReference type="InterPro" id="IPR042521">
    <property type="entry name" value="DYRK"/>
</dbReference>
<dbReference type="Gene3D" id="3.30.200.20">
    <property type="entry name" value="Phosphorylase Kinase, domain 1"/>
    <property type="match status" value="1"/>
</dbReference>
<evidence type="ECO:0000313" key="14">
    <source>
        <dbReference type="EMBL" id="KAK8890337.1"/>
    </source>
</evidence>
<reference evidence="14 15" key="1">
    <citation type="submission" date="2024-04" db="EMBL/GenBank/DDBJ databases">
        <title>Tritrichomonas musculus Genome.</title>
        <authorList>
            <person name="Alves-Ferreira E."/>
            <person name="Grigg M."/>
            <person name="Lorenzi H."/>
            <person name="Galac M."/>
        </authorList>
    </citation>
    <scope>NUCLEOTIDE SEQUENCE [LARGE SCALE GENOMIC DNA]</scope>
    <source>
        <strain evidence="14 15">EAF2021</strain>
    </source>
</reference>
<dbReference type="Pfam" id="PF00069">
    <property type="entry name" value="Pkinase"/>
    <property type="match status" value="1"/>
</dbReference>
<keyword evidence="7 11" id="KW-0067">ATP-binding</keyword>
<name>A0ABR2KHM7_9EUKA</name>
<evidence type="ECO:0000256" key="4">
    <source>
        <dbReference type="ARBA" id="ARBA00022679"/>
    </source>
</evidence>
<dbReference type="InterPro" id="IPR050494">
    <property type="entry name" value="Ser_Thr_dual-spec_kinase"/>
</dbReference>
<dbReference type="PANTHER" id="PTHR24058">
    <property type="entry name" value="DUAL SPECIFICITY PROTEIN KINASE"/>
    <property type="match status" value="1"/>
</dbReference>
<evidence type="ECO:0000256" key="6">
    <source>
        <dbReference type="ARBA" id="ARBA00022777"/>
    </source>
</evidence>
<keyword evidence="5 11" id="KW-0547">Nucleotide-binding</keyword>
<evidence type="ECO:0000256" key="12">
    <source>
        <dbReference type="SAM" id="MobiDB-lite"/>
    </source>
</evidence>
<evidence type="ECO:0000256" key="5">
    <source>
        <dbReference type="ARBA" id="ARBA00022741"/>
    </source>
</evidence>
<accession>A0ABR2KHM7</accession>
<dbReference type="PROSITE" id="PS00108">
    <property type="entry name" value="PROTEIN_KINASE_ST"/>
    <property type="match status" value="1"/>
</dbReference>
<feature type="compositionally biased region" description="Low complexity" evidence="12">
    <location>
        <begin position="34"/>
        <end position="48"/>
    </location>
</feature>
<evidence type="ECO:0000256" key="2">
    <source>
        <dbReference type="ARBA" id="ARBA00013203"/>
    </source>
</evidence>
<comment type="catalytic activity">
    <reaction evidence="9">
        <text>L-threonyl-[protein] + ATP = O-phospho-L-threonyl-[protein] + ADP + H(+)</text>
        <dbReference type="Rhea" id="RHEA:46608"/>
        <dbReference type="Rhea" id="RHEA-COMP:11060"/>
        <dbReference type="Rhea" id="RHEA-COMP:11605"/>
        <dbReference type="ChEBI" id="CHEBI:15378"/>
        <dbReference type="ChEBI" id="CHEBI:30013"/>
        <dbReference type="ChEBI" id="CHEBI:30616"/>
        <dbReference type="ChEBI" id="CHEBI:61977"/>
        <dbReference type="ChEBI" id="CHEBI:456216"/>
        <dbReference type="EC" id="2.7.12.1"/>
    </reaction>
</comment>
<feature type="region of interest" description="Disordered" evidence="12">
    <location>
        <begin position="1"/>
        <end position="119"/>
    </location>
</feature>
<feature type="compositionally biased region" description="Polar residues" evidence="12">
    <location>
        <begin position="80"/>
        <end position="100"/>
    </location>
</feature>
<keyword evidence="6" id="KW-0418">Kinase</keyword>
<evidence type="ECO:0000256" key="7">
    <source>
        <dbReference type="ARBA" id="ARBA00022840"/>
    </source>
</evidence>
<dbReference type="PROSITE" id="PS00107">
    <property type="entry name" value="PROTEIN_KINASE_ATP"/>
    <property type="match status" value="1"/>
</dbReference>
<comment type="catalytic activity">
    <reaction evidence="8">
        <text>L-seryl-[protein] + ATP = O-phospho-L-seryl-[protein] + ADP + H(+)</text>
        <dbReference type="Rhea" id="RHEA:17989"/>
        <dbReference type="Rhea" id="RHEA-COMP:9863"/>
        <dbReference type="Rhea" id="RHEA-COMP:11604"/>
        <dbReference type="ChEBI" id="CHEBI:15378"/>
        <dbReference type="ChEBI" id="CHEBI:29999"/>
        <dbReference type="ChEBI" id="CHEBI:30616"/>
        <dbReference type="ChEBI" id="CHEBI:83421"/>
        <dbReference type="ChEBI" id="CHEBI:456216"/>
        <dbReference type="EC" id="2.7.12.1"/>
    </reaction>
</comment>
<feature type="binding site" evidence="11">
    <location>
        <position position="209"/>
    </location>
    <ligand>
        <name>ATP</name>
        <dbReference type="ChEBI" id="CHEBI:30616"/>
    </ligand>
</feature>
<dbReference type="InterPro" id="IPR008271">
    <property type="entry name" value="Ser/Thr_kinase_AS"/>
</dbReference>
<dbReference type="EC" id="2.7.12.1" evidence="2"/>
<dbReference type="InterPro" id="IPR011009">
    <property type="entry name" value="Kinase-like_dom_sf"/>
</dbReference>
<comment type="similarity">
    <text evidence="1">Belongs to the protein kinase superfamily. CMGC Ser/Thr protein kinase family. MNB/DYRK subfamily.</text>
</comment>
<dbReference type="SUPFAM" id="SSF56112">
    <property type="entry name" value="Protein kinase-like (PK-like)"/>
    <property type="match status" value="1"/>
</dbReference>
<comment type="catalytic activity">
    <reaction evidence="10">
        <text>L-tyrosyl-[protein] + ATP = O-phospho-L-tyrosyl-[protein] + ADP + H(+)</text>
        <dbReference type="Rhea" id="RHEA:10596"/>
        <dbReference type="Rhea" id="RHEA-COMP:10136"/>
        <dbReference type="Rhea" id="RHEA-COMP:20101"/>
        <dbReference type="ChEBI" id="CHEBI:15378"/>
        <dbReference type="ChEBI" id="CHEBI:30616"/>
        <dbReference type="ChEBI" id="CHEBI:46858"/>
        <dbReference type="ChEBI" id="CHEBI:61978"/>
        <dbReference type="ChEBI" id="CHEBI:456216"/>
        <dbReference type="EC" id="2.7.12.1"/>
    </reaction>
</comment>
<keyword evidence="15" id="KW-1185">Reference proteome</keyword>
<dbReference type="InterPro" id="IPR000719">
    <property type="entry name" value="Prot_kinase_dom"/>
</dbReference>
<evidence type="ECO:0000256" key="8">
    <source>
        <dbReference type="ARBA" id="ARBA00049003"/>
    </source>
</evidence>
<evidence type="ECO:0000259" key="13">
    <source>
        <dbReference type="PROSITE" id="PS50011"/>
    </source>
</evidence>
<protein>
    <recommendedName>
        <fullName evidence="2">dual-specificity kinase</fullName>
        <ecNumber evidence="2">2.7.12.1</ecNumber>
    </recommendedName>
</protein>
<evidence type="ECO:0000256" key="1">
    <source>
        <dbReference type="ARBA" id="ARBA00008867"/>
    </source>
</evidence>
<dbReference type="EMBL" id="JAPFFF010000005">
    <property type="protein sequence ID" value="KAK8890337.1"/>
    <property type="molecule type" value="Genomic_DNA"/>
</dbReference>
<feature type="compositionally biased region" description="Pro residues" evidence="12">
    <location>
        <begin position="57"/>
        <end position="67"/>
    </location>
</feature>
<organism evidence="14 15">
    <name type="scientific">Tritrichomonas musculus</name>
    <dbReference type="NCBI Taxonomy" id="1915356"/>
    <lineage>
        <taxon>Eukaryota</taxon>
        <taxon>Metamonada</taxon>
        <taxon>Parabasalia</taxon>
        <taxon>Tritrichomonadida</taxon>
        <taxon>Tritrichomonadidae</taxon>
        <taxon>Tritrichomonas</taxon>
    </lineage>
</organism>
<evidence type="ECO:0000256" key="9">
    <source>
        <dbReference type="ARBA" id="ARBA00049308"/>
    </source>
</evidence>
<feature type="domain" description="Protein kinase" evidence="13">
    <location>
        <begin position="179"/>
        <end position="476"/>
    </location>
</feature>